<evidence type="ECO:0000313" key="4">
    <source>
        <dbReference type="Proteomes" id="UP000321938"/>
    </source>
</evidence>
<dbReference type="InterPro" id="IPR045749">
    <property type="entry name" value="DUF6090"/>
</dbReference>
<keyword evidence="2" id="KW-1133">Transmembrane helix</keyword>
<name>A0A5C7B3G5_9FLAO</name>
<sequence>MEKNKTRTYFKYAIGEIILVVIGILIALQINNWNENRKNSIEEKAMLESLLENLNVAKKQSESLILDENTLKTGLIQILGIDANQRKNITVAITDSIFNSTTWDLQSDKPTFNTYINLKNTNKLSLIKDKKINNKFTDLEFSLNKLNDILEDRLNVHQIRIDDILENEINFIPLVKSNIPNVNIDNELPNDYNQILDNKRIRNLLGMKLTFTQDVINFRENLDVEIKTLILLIETELDN</sequence>
<accession>A0A5C7B3G5</accession>
<reference evidence="3 4" key="1">
    <citation type="submission" date="2019-08" db="EMBL/GenBank/DDBJ databases">
        <title>Genome of Psychroserpens burtonensis ACAM 167.</title>
        <authorList>
            <person name="Bowman J.P."/>
        </authorList>
    </citation>
    <scope>NUCLEOTIDE SEQUENCE [LARGE SCALE GENOMIC DNA]</scope>
    <source>
        <strain evidence="3 4">ACAM 167</strain>
    </source>
</reference>
<keyword evidence="1" id="KW-0175">Coiled coil</keyword>
<feature type="transmembrane region" description="Helical" evidence="2">
    <location>
        <begin position="12"/>
        <end position="30"/>
    </location>
</feature>
<dbReference type="STRING" id="1123037.GCA_000425305_03304"/>
<keyword evidence="2" id="KW-0812">Transmembrane</keyword>
<dbReference type="AlphaFoldDB" id="A0A5C7B3G5"/>
<dbReference type="Pfam" id="PF19578">
    <property type="entry name" value="DUF6090"/>
    <property type="match status" value="1"/>
</dbReference>
<evidence type="ECO:0000256" key="2">
    <source>
        <dbReference type="SAM" id="Phobius"/>
    </source>
</evidence>
<dbReference type="EMBL" id="VOSB01000030">
    <property type="protein sequence ID" value="TXE15520.1"/>
    <property type="molecule type" value="Genomic_DNA"/>
</dbReference>
<evidence type="ECO:0000256" key="1">
    <source>
        <dbReference type="SAM" id="Coils"/>
    </source>
</evidence>
<keyword evidence="2" id="KW-0472">Membrane</keyword>
<dbReference type="OrthoDB" id="1433003at2"/>
<gene>
    <name evidence="3" type="ORF">ES692_16180</name>
</gene>
<organism evidence="3 4">
    <name type="scientific">Psychroserpens burtonensis</name>
    <dbReference type="NCBI Taxonomy" id="49278"/>
    <lineage>
        <taxon>Bacteria</taxon>
        <taxon>Pseudomonadati</taxon>
        <taxon>Bacteroidota</taxon>
        <taxon>Flavobacteriia</taxon>
        <taxon>Flavobacteriales</taxon>
        <taxon>Flavobacteriaceae</taxon>
        <taxon>Psychroserpens</taxon>
    </lineage>
</organism>
<protein>
    <submittedName>
        <fullName evidence="3">Uncharacterized protein</fullName>
    </submittedName>
</protein>
<dbReference type="Proteomes" id="UP000321938">
    <property type="component" value="Unassembled WGS sequence"/>
</dbReference>
<keyword evidence="4" id="KW-1185">Reference proteome</keyword>
<evidence type="ECO:0000313" key="3">
    <source>
        <dbReference type="EMBL" id="TXE15520.1"/>
    </source>
</evidence>
<feature type="coiled-coil region" evidence="1">
    <location>
        <begin position="30"/>
        <end position="67"/>
    </location>
</feature>
<dbReference type="RefSeq" id="WP_147232067.1">
    <property type="nucleotide sequence ID" value="NZ_VOSB01000030.1"/>
</dbReference>
<proteinExistence type="predicted"/>
<comment type="caution">
    <text evidence="3">The sequence shown here is derived from an EMBL/GenBank/DDBJ whole genome shotgun (WGS) entry which is preliminary data.</text>
</comment>